<dbReference type="AlphaFoldDB" id="A0AAV8X288"/>
<accession>A0AAV8X288</accession>
<protein>
    <submittedName>
        <fullName evidence="1">Uncharacterized protein</fullName>
    </submittedName>
</protein>
<reference evidence="1" key="1">
    <citation type="journal article" date="2023" name="Insect Mol. Biol.">
        <title>Genome sequencing provides insights into the evolution of gene families encoding plant cell wall-degrading enzymes in longhorned beetles.</title>
        <authorList>
            <person name="Shin N.R."/>
            <person name="Okamura Y."/>
            <person name="Kirsch R."/>
            <person name="Pauchet Y."/>
        </authorList>
    </citation>
    <scope>NUCLEOTIDE SEQUENCE</scope>
    <source>
        <strain evidence="1">RBIC_L_NR</strain>
    </source>
</reference>
<gene>
    <name evidence="1" type="ORF">NQ314_014280</name>
</gene>
<dbReference type="Proteomes" id="UP001162156">
    <property type="component" value="Unassembled WGS sequence"/>
</dbReference>
<evidence type="ECO:0000313" key="1">
    <source>
        <dbReference type="EMBL" id="KAJ8933040.1"/>
    </source>
</evidence>
<organism evidence="1 2">
    <name type="scientific">Rhamnusium bicolor</name>
    <dbReference type="NCBI Taxonomy" id="1586634"/>
    <lineage>
        <taxon>Eukaryota</taxon>
        <taxon>Metazoa</taxon>
        <taxon>Ecdysozoa</taxon>
        <taxon>Arthropoda</taxon>
        <taxon>Hexapoda</taxon>
        <taxon>Insecta</taxon>
        <taxon>Pterygota</taxon>
        <taxon>Neoptera</taxon>
        <taxon>Endopterygota</taxon>
        <taxon>Coleoptera</taxon>
        <taxon>Polyphaga</taxon>
        <taxon>Cucujiformia</taxon>
        <taxon>Chrysomeloidea</taxon>
        <taxon>Cerambycidae</taxon>
        <taxon>Lepturinae</taxon>
        <taxon>Rhagiini</taxon>
        <taxon>Rhamnusium</taxon>
    </lineage>
</organism>
<name>A0AAV8X288_9CUCU</name>
<comment type="caution">
    <text evidence="1">The sequence shown here is derived from an EMBL/GenBank/DDBJ whole genome shotgun (WGS) entry which is preliminary data.</text>
</comment>
<proteinExistence type="predicted"/>
<sequence length="65" mass="7353">MYISKIYQLTVNQNSFLAPRNKTVNLDVLNVSTDSLPPKKDNLGSLKNLNITNEGTLQKIKKTYI</sequence>
<dbReference type="EMBL" id="JANEYF010003935">
    <property type="protein sequence ID" value="KAJ8933040.1"/>
    <property type="molecule type" value="Genomic_DNA"/>
</dbReference>
<evidence type="ECO:0000313" key="2">
    <source>
        <dbReference type="Proteomes" id="UP001162156"/>
    </source>
</evidence>
<keyword evidence="2" id="KW-1185">Reference proteome</keyword>